<dbReference type="STRING" id="141349.BN1232_05572"/>
<accession>A0A0E3WDZ3</accession>
<reference evidence="1 3" key="1">
    <citation type="submission" date="2015-03" db="EMBL/GenBank/DDBJ databases">
        <authorList>
            <person name="Urmite Genomes"/>
        </authorList>
    </citation>
    <scope>NUCLEOTIDE SEQUENCE [LARGE SCALE GENOMIC DNA]</scope>
    <source>
        <strain evidence="1 3">CSUR P1491</strain>
    </source>
</reference>
<dbReference type="SUPFAM" id="SSF53335">
    <property type="entry name" value="S-adenosyl-L-methionine-dependent methyltransferases"/>
    <property type="match status" value="1"/>
</dbReference>
<dbReference type="Proteomes" id="UP000199251">
    <property type="component" value="Unassembled WGS sequence"/>
</dbReference>
<organism evidence="1 3">
    <name type="scientific">Mycobacterium lentiflavum</name>
    <dbReference type="NCBI Taxonomy" id="141349"/>
    <lineage>
        <taxon>Bacteria</taxon>
        <taxon>Bacillati</taxon>
        <taxon>Actinomycetota</taxon>
        <taxon>Actinomycetes</taxon>
        <taxon>Mycobacteriales</taxon>
        <taxon>Mycobacteriaceae</taxon>
        <taxon>Mycobacterium</taxon>
        <taxon>Mycobacterium simiae complex</taxon>
    </lineage>
</organism>
<sequence>MSNWLRDFATDVNSERSLSGRARGRRWQHLVTCFPEFSEMRVLDLGGTPESWQLAPVQPCAVTTVNLMPAQAQTPGVTAIQANACDLPSSVTNDHFDLVFSNSLLEHVGGHVQRQRLADYVHALGDRHWIQTPYRYFPIEPHWLFPGMQWLPYEARIQVSLRWNRGHIRTHTREEAREQVDEIELVGISQMRGLFPSSDIWFERFAGLIKSLVAIRT</sequence>
<name>A0A0E3WDZ3_MYCLN</name>
<dbReference type="Proteomes" id="UP001055171">
    <property type="component" value="Chromosome"/>
</dbReference>
<keyword evidence="1" id="KW-0808">Transferase</keyword>
<dbReference type="GO" id="GO:0008168">
    <property type="term" value="F:methyltransferase activity"/>
    <property type="evidence" value="ECO:0007669"/>
    <property type="project" value="UniProtKB-KW"/>
</dbReference>
<keyword evidence="1" id="KW-0489">Methyltransferase</keyword>
<evidence type="ECO:0000313" key="3">
    <source>
        <dbReference type="Proteomes" id="UP000199251"/>
    </source>
</evidence>
<protein>
    <submittedName>
        <fullName evidence="2">Class I SAM-dependent methyltransferase</fullName>
    </submittedName>
    <submittedName>
        <fullName evidence="1">Type 11 methyltransferase</fullName>
    </submittedName>
</protein>
<evidence type="ECO:0000313" key="1">
    <source>
        <dbReference type="EMBL" id="CQD22283.1"/>
    </source>
</evidence>
<reference evidence="2" key="2">
    <citation type="submission" date="2022-08" db="EMBL/GenBank/DDBJ databases">
        <title>Complete genome sequence of 14 non-tuberculosis mycobacteria type-strains.</title>
        <authorList>
            <person name="Igarashi Y."/>
            <person name="Osugi A."/>
            <person name="Mitarai S."/>
        </authorList>
    </citation>
    <scope>NUCLEOTIDE SEQUENCE</scope>
    <source>
        <strain evidence="2">ATCC 51985</strain>
    </source>
</reference>
<keyword evidence="4" id="KW-1185">Reference proteome</keyword>
<proteinExistence type="predicted"/>
<dbReference type="AlphaFoldDB" id="A0A0E3WDZ3"/>
<evidence type="ECO:0000313" key="4">
    <source>
        <dbReference type="Proteomes" id="UP001055171"/>
    </source>
</evidence>
<dbReference type="GO" id="GO:0032259">
    <property type="term" value="P:methylation"/>
    <property type="evidence" value="ECO:0007669"/>
    <property type="project" value="UniProtKB-KW"/>
</dbReference>
<dbReference type="InterPro" id="IPR029063">
    <property type="entry name" value="SAM-dependent_MTases_sf"/>
</dbReference>
<dbReference type="OrthoDB" id="7260171at2"/>
<dbReference type="EMBL" id="CTEE01000001">
    <property type="protein sequence ID" value="CQD22283.1"/>
    <property type="molecule type" value="Genomic_DNA"/>
</dbReference>
<dbReference type="EMBL" id="CP092423">
    <property type="protein sequence ID" value="ULP42260.1"/>
    <property type="molecule type" value="Genomic_DNA"/>
</dbReference>
<dbReference type="RefSeq" id="WP_090607758.1">
    <property type="nucleotide sequence ID" value="NZ_CP092423.2"/>
</dbReference>
<evidence type="ECO:0000313" key="2">
    <source>
        <dbReference type="EMBL" id="ULP42260.1"/>
    </source>
</evidence>
<dbReference type="Gene3D" id="3.40.50.150">
    <property type="entry name" value="Vaccinia Virus protein VP39"/>
    <property type="match status" value="1"/>
</dbReference>
<gene>
    <name evidence="1" type="ORF">BN1232_05572</name>
    <name evidence="2" type="ORF">MJO58_26320</name>
</gene>